<evidence type="ECO:0000313" key="3">
    <source>
        <dbReference type="Proteomes" id="UP000295645"/>
    </source>
</evidence>
<organism evidence="2 3">
    <name type="scientific">Luteibacter rhizovicinus</name>
    <dbReference type="NCBI Taxonomy" id="242606"/>
    <lineage>
        <taxon>Bacteria</taxon>
        <taxon>Pseudomonadati</taxon>
        <taxon>Pseudomonadota</taxon>
        <taxon>Gammaproteobacteria</taxon>
        <taxon>Lysobacterales</taxon>
        <taxon>Rhodanobacteraceae</taxon>
        <taxon>Luteibacter</taxon>
    </lineage>
</organism>
<gene>
    <name evidence="2" type="ORF">EC912_106161</name>
</gene>
<dbReference type="AlphaFoldDB" id="A0A4R3YKZ7"/>
<dbReference type="Proteomes" id="UP000295645">
    <property type="component" value="Unassembled WGS sequence"/>
</dbReference>
<feature type="transmembrane region" description="Helical" evidence="1">
    <location>
        <begin position="34"/>
        <end position="52"/>
    </location>
</feature>
<sequence>MTLLACAMAFVAVTLVYLTLPSQRLLKRGLGRGMRLVGVALSIGAVALWASVERGLPGFFATLTAAMLGAIALPYLAWWLRPGAARQRERT</sequence>
<keyword evidence="3" id="KW-1185">Reference proteome</keyword>
<keyword evidence="1" id="KW-0812">Transmembrane</keyword>
<evidence type="ECO:0000313" key="2">
    <source>
        <dbReference type="EMBL" id="TCV92822.1"/>
    </source>
</evidence>
<keyword evidence="1" id="KW-1133">Transmembrane helix</keyword>
<evidence type="ECO:0000256" key="1">
    <source>
        <dbReference type="SAM" id="Phobius"/>
    </source>
</evidence>
<protein>
    <submittedName>
        <fullName evidence="2">Uncharacterized protein</fullName>
    </submittedName>
</protein>
<keyword evidence="1" id="KW-0472">Membrane</keyword>
<proteinExistence type="predicted"/>
<name>A0A4R3YKZ7_9GAMM</name>
<dbReference type="OrthoDB" id="5959643at2"/>
<dbReference type="RefSeq" id="WP_132145546.1">
    <property type="nucleotide sequence ID" value="NZ_SMCS01000006.1"/>
</dbReference>
<reference evidence="2 3" key="1">
    <citation type="submission" date="2019-03" db="EMBL/GenBank/DDBJ databases">
        <title>Above-ground endophytic microbial communities from plants in different locations in the United States.</title>
        <authorList>
            <person name="Frank C."/>
        </authorList>
    </citation>
    <scope>NUCLEOTIDE SEQUENCE [LARGE SCALE GENOMIC DNA]</scope>
    <source>
        <strain evidence="2 3">LP_13_YM</strain>
    </source>
</reference>
<feature type="transmembrane region" description="Helical" evidence="1">
    <location>
        <begin position="59"/>
        <end position="80"/>
    </location>
</feature>
<dbReference type="EMBL" id="SMCS01000006">
    <property type="protein sequence ID" value="TCV92822.1"/>
    <property type="molecule type" value="Genomic_DNA"/>
</dbReference>
<comment type="caution">
    <text evidence="2">The sequence shown here is derived from an EMBL/GenBank/DDBJ whole genome shotgun (WGS) entry which is preliminary data.</text>
</comment>
<accession>A0A4R3YKZ7</accession>